<reference evidence="5 6" key="1">
    <citation type="submission" date="2019-01" db="EMBL/GenBank/DDBJ databases">
        <title>Draft genome sequences of the type strain Streptomyces sioyaensis DSM 40032 and its novel strain, TM32, a thermotolerant antibiotics-producing actinobacterium.</title>
        <authorList>
            <person name="Nakaew N."/>
            <person name="Lumyong S."/>
            <person name="Sloan W.T."/>
            <person name="Sungthong R."/>
        </authorList>
    </citation>
    <scope>NUCLEOTIDE SEQUENCE [LARGE SCALE GENOMIC DNA]</scope>
    <source>
        <strain evidence="5 6">DSM 40032</strain>
    </source>
</reference>
<dbReference type="SMART" id="SM00422">
    <property type="entry name" value="HTH_MERR"/>
    <property type="match status" value="1"/>
</dbReference>
<dbReference type="AlphaFoldDB" id="A0A4Q1QXE6"/>
<dbReference type="InterPro" id="IPR011256">
    <property type="entry name" value="Reg_factor_effector_dom_sf"/>
</dbReference>
<feature type="coiled-coil region" evidence="2">
    <location>
        <begin position="86"/>
        <end position="113"/>
    </location>
</feature>
<feature type="domain" description="HTH merR-type" evidence="4">
    <location>
        <begin position="1"/>
        <end position="71"/>
    </location>
</feature>
<feature type="region of interest" description="Disordered" evidence="3">
    <location>
        <begin position="177"/>
        <end position="206"/>
    </location>
</feature>
<dbReference type="GO" id="GO:0003700">
    <property type="term" value="F:DNA-binding transcription factor activity"/>
    <property type="evidence" value="ECO:0007669"/>
    <property type="project" value="InterPro"/>
</dbReference>
<keyword evidence="1" id="KW-0238">DNA-binding</keyword>
<keyword evidence="2" id="KW-0175">Coiled coil</keyword>
<evidence type="ECO:0000259" key="4">
    <source>
        <dbReference type="PROSITE" id="PS50937"/>
    </source>
</evidence>
<dbReference type="InterPro" id="IPR047057">
    <property type="entry name" value="MerR_fam"/>
</dbReference>
<protein>
    <submittedName>
        <fullName evidence="5">MerR family transcriptional regulator</fullName>
    </submittedName>
</protein>
<dbReference type="PANTHER" id="PTHR30204:SF97">
    <property type="entry name" value="MERR FAMILY REGULATORY PROTEIN"/>
    <property type="match status" value="1"/>
</dbReference>
<gene>
    <name evidence="5" type="ORF">EST54_29350</name>
</gene>
<evidence type="ECO:0000256" key="1">
    <source>
        <dbReference type="ARBA" id="ARBA00023125"/>
    </source>
</evidence>
<dbReference type="RefSeq" id="WP_129250739.1">
    <property type="nucleotide sequence ID" value="NZ_JABZEL010000009.1"/>
</dbReference>
<dbReference type="GO" id="GO:0003677">
    <property type="term" value="F:DNA binding"/>
    <property type="evidence" value="ECO:0007669"/>
    <property type="project" value="UniProtKB-KW"/>
</dbReference>
<dbReference type="SUPFAM" id="SSF46955">
    <property type="entry name" value="Putative DNA-binding domain"/>
    <property type="match status" value="1"/>
</dbReference>
<evidence type="ECO:0000256" key="2">
    <source>
        <dbReference type="SAM" id="Coils"/>
    </source>
</evidence>
<accession>A0A4Q1QXE6</accession>
<dbReference type="Pfam" id="PF13411">
    <property type="entry name" value="MerR_1"/>
    <property type="match status" value="1"/>
</dbReference>
<dbReference type="CDD" id="cd01107">
    <property type="entry name" value="HTH_BmrR"/>
    <property type="match status" value="1"/>
</dbReference>
<dbReference type="PROSITE" id="PS50937">
    <property type="entry name" value="HTH_MERR_2"/>
    <property type="match status" value="1"/>
</dbReference>
<comment type="caution">
    <text evidence="5">The sequence shown here is derived from an EMBL/GenBank/DDBJ whole genome shotgun (WGS) entry which is preliminary data.</text>
</comment>
<dbReference type="EMBL" id="SDIF01000134">
    <property type="protein sequence ID" value="RXS59647.1"/>
    <property type="molecule type" value="Genomic_DNA"/>
</dbReference>
<name>A0A4Q1QXE6_9ACTN</name>
<dbReference type="InterPro" id="IPR000551">
    <property type="entry name" value="MerR-type_HTH_dom"/>
</dbReference>
<dbReference type="SUPFAM" id="SSF55136">
    <property type="entry name" value="Probable bacterial effector-binding domain"/>
    <property type="match status" value="1"/>
</dbReference>
<dbReference type="InterPro" id="IPR009061">
    <property type="entry name" value="DNA-bd_dom_put_sf"/>
</dbReference>
<proteinExistence type="predicted"/>
<evidence type="ECO:0000313" key="6">
    <source>
        <dbReference type="Proteomes" id="UP000289482"/>
    </source>
</evidence>
<evidence type="ECO:0000313" key="5">
    <source>
        <dbReference type="EMBL" id="RXS59647.1"/>
    </source>
</evidence>
<organism evidence="5 6">
    <name type="scientific">Streptomyces sioyaensis</name>
    <dbReference type="NCBI Taxonomy" id="67364"/>
    <lineage>
        <taxon>Bacteria</taxon>
        <taxon>Bacillati</taxon>
        <taxon>Actinomycetota</taxon>
        <taxon>Actinomycetes</taxon>
        <taxon>Kitasatosporales</taxon>
        <taxon>Streptomycetaceae</taxon>
        <taxon>Streptomyces</taxon>
    </lineage>
</organism>
<dbReference type="Gene3D" id="3.20.80.10">
    <property type="entry name" value="Regulatory factor, effector binding domain"/>
    <property type="match status" value="1"/>
</dbReference>
<dbReference type="PANTHER" id="PTHR30204">
    <property type="entry name" value="REDOX-CYCLING DRUG-SENSING TRANSCRIPTIONAL ACTIVATOR SOXR"/>
    <property type="match status" value="1"/>
</dbReference>
<evidence type="ECO:0000256" key="3">
    <source>
        <dbReference type="SAM" id="MobiDB-lite"/>
    </source>
</evidence>
<dbReference type="Gene3D" id="1.10.1660.10">
    <property type="match status" value="1"/>
</dbReference>
<dbReference type="GeneID" id="95782002"/>
<sequence>MFTIGDFARYGRVSARMLRHYDALGLLRPARTDPFSGYRYYEAAQLARLNRIIALKDLGFSLQQVGAILTEEVSVPELRGMLRLRRAELEAALTAAGARLAQVEARLRTIESEGRMSADDVVVKPTGTVLLAELTGIAAGYGPEDIGPVIQPLYTELCRQLETAGVTPAGPGLAYYEDAPTAGSGSERPAGSSEGSAGGGSGSTAAPGNEAIVVHAGMVITREALDKAGLTVDGSSTPADGSALTAGGGAVTAGADGPGFAVVTLPGLDCAATVVHRGPMSRILPTAQNLAHWIDANGYRSAGYARELYLECPPDQEEWVTELQEPVTRA</sequence>
<keyword evidence="6" id="KW-1185">Reference proteome</keyword>
<dbReference type="Proteomes" id="UP000289482">
    <property type="component" value="Unassembled WGS sequence"/>
</dbReference>
<feature type="compositionally biased region" description="Low complexity" evidence="3">
    <location>
        <begin position="182"/>
        <end position="195"/>
    </location>
</feature>